<dbReference type="AlphaFoldDB" id="A0A450WD13"/>
<dbReference type="EMBL" id="CAADFN010000012">
    <property type="protein sequence ID" value="VFK14959.1"/>
    <property type="molecule type" value="Genomic_DNA"/>
</dbReference>
<gene>
    <name evidence="1" type="ORF">BECKLFY1418C_GA0070996_10128</name>
</gene>
<proteinExistence type="predicted"/>
<name>A0A450WD13_9GAMM</name>
<sequence>MGVLDRCSLAQQALRRMASARGAQAKLSLAVLLQAVGDLALPGTERDSAASYLSEAQPFENDAAKAGLDPVRIRDLLRQSQLLGREGDP</sequence>
<accession>A0A450WD13</accession>
<reference evidence="1" key="1">
    <citation type="submission" date="2019-02" db="EMBL/GenBank/DDBJ databases">
        <authorList>
            <person name="Gruber-Vodicka R. H."/>
            <person name="Seah K. B. B."/>
        </authorList>
    </citation>
    <scope>NUCLEOTIDE SEQUENCE</scope>
    <source>
        <strain evidence="1">BECK_BY7</strain>
    </source>
</reference>
<organism evidence="1">
    <name type="scientific">Candidatus Kentrum sp. LFY</name>
    <dbReference type="NCBI Taxonomy" id="2126342"/>
    <lineage>
        <taxon>Bacteria</taxon>
        <taxon>Pseudomonadati</taxon>
        <taxon>Pseudomonadota</taxon>
        <taxon>Gammaproteobacteria</taxon>
        <taxon>Candidatus Kentrum</taxon>
    </lineage>
</organism>
<evidence type="ECO:0000313" key="1">
    <source>
        <dbReference type="EMBL" id="VFK14959.1"/>
    </source>
</evidence>
<protein>
    <submittedName>
        <fullName evidence="1">Uncharacterized protein</fullName>
    </submittedName>
</protein>